<dbReference type="AlphaFoldDB" id="A0A2I0HFL4"/>
<feature type="non-terminal residue" evidence="4">
    <location>
        <position position="84"/>
    </location>
</feature>
<evidence type="ECO:0000256" key="2">
    <source>
        <dbReference type="ARBA" id="ARBA00022737"/>
    </source>
</evidence>
<dbReference type="STRING" id="22663.A0A2I0HFL4"/>
<keyword evidence="2" id="KW-0677">Repeat</keyword>
<evidence type="ECO:0008006" key="6">
    <source>
        <dbReference type="Google" id="ProtNLM"/>
    </source>
</evidence>
<comment type="caution">
    <text evidence="4">The sequence shown here is derived from an EMBL/GenBank/DDBJ whole genome shotgun (WGS) entry which is preliminary data.</text>
</comment>
<gene>
    <name evidence="4" type="ORF">CRG98_049128</name>
</gene>
<dbReference type="Pfam" id="PF13041">
    <property type="entry name" value="PPR_2"/>
    <property type="match status" value="1"/>
</dbReference>
<keyword evidence="5" id="KW-1185">Reference proteome</keyword>
<feature type="non-terminal residue" evidence="4">
    <location>
        <position position="1"/>
    </location>
</feature>
<comment type="similarity">
    <text evidence="1">Belongs to the PPR family. P subfamily.</text>
</comment>
<protein>
    <recommendedName>
        <fullName evidence="6">Pentatricopeptide repeat-containing protein</fullName>
    </recommendedName>
</protein>
<evidence type="ECO:0000313" key="4">
    <source>
        <dbReference type="EMBL" id="PKI26183.1"/>
    </source>
</evidence>
<dbReference type="Gene3D" id="1.25.40.10">
    <property type="entry name" value="Tetratricopeptide repeat domain"/>
    <property type="match status" value="1"/>
</dbReference>
<sequence length="84" mass="8871">EVDLGFSALAKLIKLGLRPDSVTLNTLVNGLCSKGVISKAVMLADEMSSIGFEPDSFTCATIIKGLVRTGKTDLAVGLMGKWEK</sequence>
<organism evidence="4 5">
    <name type="scientific">Punica granatum</name>
    <name type="common">Pomegranate</name>
    <dbReference type="NCBI Taxonomy" id="22663"/>
    <lineage>
        <taxon>Eukaryota</taxon>
        <taxon>Viridiplantae</taxon>
        <taxon>Streptophyta</taxon>
        <taxon>Embryophyta</taxon>
        <taxon>Tracheophyta</taxon>
        <taxon>Spermatophyta</taxon>
        <taxon>Magnoliopsida</taxon>
        <taxon>eudicotyledons</taxon>
        <taxon>Gunneridae</taxon>
        <taxon>Pentapetalae</taxon>
        <taxon>rosids</taxon>
        <taxon>malvids</taxon>
        <taxon>Myrtales</taxon>
        <taxon>Lythraceae</taxon>
        <taxon>Punica</taxon>
    </lineage>
</organism>
<dbReference type="PANTHER" id="PTHR47941">
    <property type="entry name" value="PENTATRICOPEPTIDE REPEAT-CONTAINING PROTEIN 3, MITOCHONDRIAL"/>
    <property type="match status" value="1"/>
</dbReference>
<dbReference type="EMBL" id="PGOL01035661">
    <property type="protein sequence ID" value="PKI26183.1"/>
    <property type="molecule type" value="Genomic_DNA"/>
</dbReference>
<dbReference type="Proteomes" id="UP000233551">
    <property type="component" value="Unassembled WGS sequence"/>
</dbReference>
<evidence type="ECO:0000313" key="5">
    <source>
        <dbReference type="Proteomes" id="UP000233551"/>
    </source>
</evidence>
<feature type="repeat" description="PPR" evidence="3">
    <location>
        <begin position="20"/>
        <end position="54"/>
    </location>
</feature>
<dbReference type="InterPro" id="IPR011990">
    <property type="entry name" value="TPR-like_helical_dom_sf"/>
</dbReference>
<evidence type="ECO:0000256" key="3">
    <source>
        <dbReference type="PROSITE-ProRule" id="PRU00708"/>
    </source>
</evidence>
<reference evidence="4 5" key="1">
    <citation type="submission" date="2017-11" db="EMBL/GenBank/DDBJ databases">
        <title>De-novo sequencing of pomegranate (Punica granatum L.) genome.</title>
        <authorList>
            <person name="Akparov Z."/>
            <person name="Amiraslanov A."/>
            <person name="Hajiyeva S."/>
            <person name="Abbasov M."/>
            <person name="Kaur K."/>
            <person name="Hamwieh A."/>
            <person name="Solovyev V."/>
            <person name="Salamov A."/>
            <person name="Braich B."/>
            <person name="Kosarev P."/>
            <person name="Mahmoud A."/>
            <person name="Hajiyev E."/>
            <person name="Babayeva S."/>
            <person name="Izzatullayeva V."/>
            <person name="Mammadov A."/>
            <person name="Mammadov A."/>
            <person name="Sharifova S."/>
            <person name="Ojaghi J."/>
            <person name="Eynullazada K."/>
            <person name="Bayramov B."/>
            <person name="Abdulazimova A."/>
            <person name="Shahmuradov I."/>
        </authorList>
    </citation>
    <scope>NUCLEOTIDE SEQUENCE [LARGE SCALE GENOMIC DNA]</scope>
    <source>
        <strain evidence="5">cv. AG2017</strain>
        <tissue evidence="4">Leaf</tissue>
    </source>
</reference>
<proteinExistence type="inferred from homology"/>
<dbReference type="InterPro" id="IPR002885">
    <property type="entry name" value="PPR_rpt"/>
</dbReference>
<name>A0A2I0HFL4_PUNGR</name>
<evidence type="ECO:0000256" key="1">
    <source>
        <dbReference type="ARBA" id="ARBA00007626"/>
    </source>
</evidence>
<accession>A0A2I0HFL4</accession>
<dbReference type="PROSITE" id="PS51375">
    <property type="entry name" value="PPR"/>
    <property type="match status" value="1"/>
</dbReference>
<dbReference type="NCBIfam" id="TIGR00756">
    <property type="entry name" value="PPR"/>
    <property type="match status" value="1"/>
</dbReference>